<dbReference type="Proteomes" id="UP001180487">
    <property type="component" value="Unassembled WGS sequence"/>
</dbReference>
<name>A0ABU2C2J5_9BURK</name>
<evidence type="ECO:0000313" key="1">
    <source>
        <dbReference type="EMBL" id="MDR7375544.1"/>
    </source>
</evidence>
<protein>
    <recommendedName>
        <fullName evidence="3">DUF721 domain-containing protein</fullName>
    </recommendedName>
</protein>
<evidence type="ECO:0008006" key="3">
    <source>
        <dbReference type="Google" id="ProtNLM"/>
    </source>
</evidence>
<proteinExistence type="predicted"/>
<comment type="caution">
    <text evidence="1">The sequence shown here is derived from an EMBL/GenBank/DDBJ whole genome shotgun (WGS) entry which is preliminary data.</text>
</comment>
<reference evidence="1 2" key="1">
    <citation type="submission" date="2023-07" db="EMBL/GenBank/DDBJ databases">
        <title>Sorghum-associated microbial communities from plants grown in Nebraska, USA.</title>
        <authorList>
            <person name="Schachtman D."/>
        </authorList>
    </citation>
    <scope>NUCLEOTIDE SEQUENCE [LARGE SCALE GENOMIC DNA]</scope>
    <source>
        <strain evidence="1 2">BE313</strain>
    </source>
</reference>
<dbReference type="EMBL" id="JAVDXT010000001">
    <property type="protein sequence ID" value="MDR7375544.1"/>
    <property type="molecule type" value="Genomic_DNA"/>
</dbReference>
<accession>A0ABU2C2J5</accession>
<organism evidence="1 2">
    <name type="scientific">Rhodoferax ferrireducens</name>
    <dbReference type="NCBI Taxonomy" id="192843"/>
    <lineage>
        <taxon>Bacteria</taxon>
        <taxon>Pseudomonadati</taxon>
        <taxon>Pseudomonadota</taxon>
        <taxon>Betaproteobacteria</taxon>
        <taxon>Burkholderiales</taxon>
        <taxon>Comamonadaceae</taxon>
        <taxon>Rhodoferax</taxon>
    </lineage>
</organism>
<gene>
    <name evidence="1" type="ORF">J2X19_000202</name>
</gene>
<sequence>MAMRLRNQSFTLLQAAADSPTLARLTALAQESNDRLKAVKGLMPEALWSAIKAGPIEGTSWCLLVNSNAVSAKLRQLSPALLAHLRSKGWDVTAIRLKVQMKAKA</sequence>
<evidence type="ECO:0000313" key="2">
    <source>
        <dbReference type="Proteomes" id="UP001180487"/>
    </source>
</evidence>
<keyword evidence="2" id="KW-1185">Reference proteome</keyword>